<accession>A0A4Y2THL5</accession>
<name>A0A4Y2THL5_ARAVE</name>
<protein>
    <submittedName>
        <fullName evidence="1">Uncharacterized protein</fullName>
    </submittedName>
</protein>
<comment type="caution">
    <text evidence="1">The sequence shown here is derived from an EMBL/GenBank/DDBJ whole genome shotgun (WGS) entry which is preliminary data.</text>
</comment>
<evidence type="ECO:0000313" key="1">
    <source>
        <dbReference type="EMBL" id="GBO00119.1"/>
    </source>
</evidence>
<proteinExistence type="predicted"/>
<evidence type="ECO:0000313" key="2">
    <source>
        <dbReference type="Proteomes" id="UP000499080"/>
    </source>
</evidence>
<dbReference type="EMBL" id="BGPR01028758">
    <property type="protein sequence ID" value="GBO00119.1"/>
    <property type="molecule type" value="Genomic_DNA"/>
</dbReference>
<dbReference type="AlphaFoldDB" id="A0A4Y2THL5"/>
<reference evidence="1 2" key="1">
    <citation type="journal article" date="2019" name="Sci. Rep.">
        <title>Orb-weaving spider Araneus ventricosus genome elucidates the spidroin gene catalogue.</title>
        <authorList>
            <person name="Kono N."/>
            <person name="Nakamura H."/>
            <person name="Ohtoshi R."/>
            <person name="Moran D.A.P."/>
            <person name="Shinohara A."/>
            <person name="Yoshida Y."/>
            <person name="Fujiwara M."/>
            <person name="Mori M."/>
            <person name="Tomita M."/>
            <person name="Arakawa K."/>
        </authorList>
    </citation>
    <scope>NUCLEOTIDE SEQUENCE [LARGE SCALE GENOMIC DNA]</scope>
</reference>
<gene>
    <name evidence="1" type="ORF">AVEN_228553_1</name>
</gene>
<organism evidence="1 2">
    <name type="scientific">Araneus ventricosus</name>
    <name type="common">Orbweaver spider</name>
    <name type="synonym">Epeira ventricosa</name>
    <dbReference type="NCBI Taxonomy" id="182803"/>
    <lineage>
        <taxon>Eukaryota</taxon>
        <taxon>Metazoa</taxon>
        <taxon>Ecdysozoa</taxon>
        <taxon>Arthropoda</taxon>
        <taxon>Chelicerata</taxon>
        <taxon>Arachnida</taxon>
        <taxon>Araneae</taxon>
        <taxon>Araneomorphae</taxon>
        <taxon>Entelegynae</taxon>
        <taxon>Araneoidea</taxon>
        <taxon>Araneidae</taxon>
        <taxon>Araneus</taxon>
    </lineage>
</organism>
<keyword evidence="2" id="KW-1185">Reference proteome</keyword>
<dbReference type="Proteomes" id="UP000499080">
    <property type="component" value="Unassembled WGS sequence"/>
</dbReference>
<sequence>MASGKKREELEEETENSGLTGVICIHAQNGLPDLSYLPRKLAHNKKSNLERHFTKAKKHTQLGKYPTGDVMKKLLKSSKTTVKFHAITWCNLSNNKFGKLWVSLEIVKEETIHRW</sequence>